<comment type="caution">
    <text evidence="1">The sequence shown here is derived from an EMBL/GenBank/DDBJ whole genome shotgun (WGS) entry which is preliminary data.</text>
</comment>
<reference evidence="1" key="1">
    <citation type="submission" date="2021-06" db="EMBL/GenBank/DDBJ databases">
        <authorList>
            <person name="Kallberg Y."/>
            <person name="Tangrot J."/>
            <person name="Rosling A."/>
        </authorList>
    </citation>
    <scope>NUCLEOTIDE SEQUENCE</scope>
    <source>
        <strain evidence="1">MA461A</strain>
    </source>
</reference>
<dbReference type="Proteomes" id="UP000789920">
    <property type="component" value="Unassembled WGS sequence"/>
</dbReference>
<sequence>YWNRDPNMWGSLNDWNIYFIEKVNRFTKHDSYRSLYFELNILLTDFPEHITVPCGCYRATTVAEGKMFLPEVGSMLWSGFPNPIIICVEGKMFSCPKWE</sequence>
<feature type="non-terminal residue" evidence="1">
    <location>
        <position position="99"/>
    </location>
</feature>
<name>A0ACA9RWS3_9GLOM</name>
<evidence type="ECO:0000313" key="2">
    <source>
        <dbReference type="Proteomes" id="UP000789920"/>
    </source>
</evidence>
<gene>
    <name evidence="1" type="ORF">RPERSI_LOCUS23875</name>
</gene>
<keyword evidence="2" id="KW-1185">Reference proteome</keyword>
<accession>A0ACA9RWS3</accession>
<feature type="non-terminal residue" evidence="1">
    <location>
        <position position="1"/>
    </location>
</feature>
<organism evidence="1 2">
    <name type="scientific">Racocetra persica</name>
    <dbReference type="NCBI Taxonomy" id="160502"/>
    <lineage>
        <taxon>Eukaryota</taxon>
        <taxon>Fungi</taxon>
        <taxon>Fungi incertae sedis</taxon>
        <taxon>Mucoromycota</taxon>
        <taxon>Glomeromycotina</taxon>
        <taxon>Glomeromycetes</taxon>
        <taxon>Diversisporales</taxon>
        <taxon>Gigasporaceae</taxon>
        <taxon>Racocetra</taxon>
    </lineage>
</organism>
<evidence type="ECO:0000313" key="1">
    <source>
        <dbReference type="EMBL" id="CAG8813919.1"/>
    </source>
</evidence>
<dbReference type="EMBL" id="CAJVQC010075518">
    <property type="protein sequence ID" value="CAG8813919.1"/>
    <property type="molecule type" value="Genomic_DNA"/>
</dbReference>
<proteinExistence type="predicted"/>
<protein>
    <submittedName>
        <fullName evidence="1">35395_t:CDS:1</fullName>
    </submittedName>
</protein>